<organism evidence="1 2">
    <name type="scientific">Lacticaseibacillus brantae DSM 23927</name>
    <dbReference type="NCBI Taxonomy" id="1423727"/>
    <lineage>
        <taxon>Bacteria</taxon>
        <taxon>Bacillati</taxon>
        <taxon>Bacillota</taxon>
        <taxon>Bacilli</taxon>
        <taxon>Lactobacillales</taxon>
        <taxon>Lactobacillaceae</taxon>
        <taxon>Lacticaseibacillus</taxon>
    </lineage>
</organism>
<evidence type="ECO:0000313" key="2">
    <source>
        <dbReference type="Proteomes" id="UP000051672"/>
    </source>
</evidence>
<accession>A0A0R2B0V3</accession>
<dbReference type="Proteomes" id="UP000051672">
    <property type="component" value="Unassembled WGS sequence"/>
</dbReference>
<dbReference type="STRING" id="1423727.FC34_GL000681"/>
<dbReference type="PATRIC" id="fig|1423727.3.peg.684"/>
<comment type="caution">
    <text evidence="1">The sequence shown here is derived from an EMBL/GenBank/DDBJ whole genome shotgun (WGS) entry which is preliminary data.</text>
</comment>
<proteinExistence type="predicted"/>
<name>A0A0R2B0V3_9LACO</name>
<gene>
    <name evidence="1" type="ORF">FC34_GL000681</name>
</gene>
<sequence length="108" mass="12360">MTELTVILLNYLQQHPEAYQVNQNDYQNVITFVVSDTLIMPSQSVMFPDDRLSVVRMAAWFVPDNPDLIAWLAELINPDEPLATPDEVWLTSSHLTQQGKLLIEVSFE</sequence>
<keyword evidence="2" id="KW-1185">Reference proteome</keyword>
<dbReference type="OrthoDB" id="2294460at2"/>
<protein>
    <submittedName>
        <fullName evidence="1">Uncharacterized protein</fullName>
    </submittedName>
</protein>
<dbReference type="RefSeq" id="WP_057893973.1">
    <property type="nucleotide sequence ID" value="NZ_AYZQ01000001.1"/>
</dbReference>
<evidence type="ECO:0000313" key="1">
    <source>
        <dbReference type="EMBL" id="KRM72967.1"/>
    </source>
</evidence>
<dbReference type="AlphaFoldDB" id="A0A0R2B0V3"/>
<dbReference type="EMBL" id="AYZQ01000001">
    <property type="protein sequence ID" value="KRM72967.1"/>
    <property type="molecule type" value="Genomic_DNA"/>
</dbReference>
<reference evidence="1 2" key="1">
    <citation type="journal article" date="2015" name="Genome Announc.">
        <title>Expanding the biotechnology potential of lactobacilli through comparative genomics of 213 strains and associated genera.</title>
        <authorList>
            <person name="Sun Z."/>
            <person name="Harris H.M."/>
            <person name="McCann A."/>
            <person name="Guo C."/>
            <person name="Argimon S."/>
            <person name="Zhang W."/>
            <person name="Yang X."/>
            <person name="Jeffery I.B."/>
            <person name="Cooney J.C."/>
            <person name="Kagawa T.F."/>
            <person name="Liu W."/>
            <person name="Song Y."/>
            <person name="Salvetti E."/>
            <person name="Wrobel A."/>
            <person name="Rasinkangas P."/>
            <person name="Parkhill J."/>
            <person name="Rea M.C."/>
            <person name="O'Sullivan O."/>
            <person name="Ritari J."/>
            <person name="Douillard F.P."/>
            <person name="Paul Ross R."/>
            <person name="Yang R."/>
            <person name="Briner A.E."/>
            <person name="Felis G.E."/>
            <person name="de Vos W.M."/>
            <person name="Barrangou R."/>
            <person name="Klaenhammer T.R."/>
            <person name="Caufield P.W."/>
            <person name="Cui Y."/>
            <person name="Zhang H."/>
            <person name="O'Toole P.W."/>
        </authorList>
    </citation>
    <scope>NUCLEOTIDE SEQUENCE [LARGE SCALE GENOMIC DNA]</scope>
    <source>
        <strain evidence="1 2">DSM 23927</strain>
    </source>
</reference>